<reference evidence="1" key="1">
    <citation type="journal article" date="2021" name="Proc. Natl. Acad. Sci. U.S.A.">
        <title>A Catalog of Tens of Thousands of Viruses from Human Metagenomes Reveals Hidden Associations with Chronic Diseases.</title>
        <authorList>
            <person name="Tisza M.J."/>
            <person name="Buck C.B."/>
        </authorList>
    </citation>
    <scope>NUCLEOTIDE SEQUENCE</scope>
    <source>
        <strain evidence="1">CtL4h4</strain>
    </source>
</reference>
<name>A0A8S5TFI3_9VIRU</name>
<dbReference type="EMBL" id="BK032819">
    <property type="protein sequence ID" value="DAF62069.1"/>
    <property type="molecule type" value="Genomic_DNA"/>
</dbReference>
<evidence type="ECO:0000313" key="1">
    <source>
        <dbReference type="EMBL" id="DAF62069.1"/>
    </source>
</evidence>
<proteinExistence type="predicted"/>
<sequence length="30" mass="3683">MIYFTWKKRELTHPKHVFSIEPDDYTSIIS</sequence>
<accession>A0A8S5TFI3</accession>
<organism evidence="1">
    <name type="scientific">Phage sp. ctL4h4</name>
    <dbReference type="NCBI Taxonomy" id="2828005"/>
    <lineage>
        <taxon>Viruses</taxon>
    </lineage>
</organism>
<protein>
    <submittedName>
        <fullName evidence="1">Uncharacterized protein</fullName>
    </submittedName>
</protein>